<dbReference type="InterPro" id="IPR001810">
    <property type="entry name" value="F-box_dom"/>
</dbReference>
<feature type="region of interest" description="Disordered" evidence="1">
    <location>
        <begin position="354"/>
        <end position="377"/>
    </location>
</feature>
<protein>
    <recommendedName>
        <fullName evidence="2">F-box domain-containing protein</fullName>
    </recommendedName>
</protein>
<keyword evidence="4" id="KW-1185">Reference proteome</keyword>
<evidence type="ECO:0000256" key="1">
    <source>
        <dbReference type="SAM" id="MobiDB-lite"/>
    </source>
</evidence>
<feature type="region of interest" description="Disordered" evidence="1">
    <location>
        <begin position="482"/>
        <end position="508"/>
    </location>
</feature>
<feature type="compositionally biased region" description="Acidic residues" evidence="1">
    <location>
        <begin position="487"/>
        <end position="502"/>
    </location>
</feature>
<dbReference type="AlphaFoldDB" id="A0AAE0K2Z8"/>
<feature type="domain" description="F-box" evidence="2">
    <location>
        <begin position="12"/>
        <end position="61"/>
    </location>
</feature>
<reference evidence="3" key="1">
    <citation type="journal article" date="2023" name="Mol. Phylogenet. Evol.">
        <title>Genome-scale phylogeny and comparative genomics of the fungal order Sordariales.</title>
        <authorList>
            <person name="Hensen N."/>
            <person name="Bonometti L."/>
            <person name="Westerberg I."/>
            <person name="Brannstrom I.O."/>
            <person name="Guillou S."/>
            <person name="Cros-Aarteil S."/>
            <person name="Calhoun S."/>
            <person name="Haridas S."/>
            <person name="Kuo A."/>
            <person name="Mondo S."/>
            <person name="Pangilinan J."/>
            <person name="Riley R."/>
            <person name="LaButti K."/>
            <person name="Andreopoulos B."/>
            <person name="Lipzen A."/>
            <person name="Chen C."/>
            <person name="Yan M."/>
            <person name="Daum C."/>
            <person name="Ng V."/>
            <person name="Clum A."/>
            <person name="Steindorff A."/>
            <person name="Ohm R.A."/>
            <person name="Martin F."/>
            <person name="Silar P."/>
            <person name="Natvig D.O."/>
            <person name="Lalanne C."/>
            <person name="Gautier V."/>
            <person name="Ament-Velasquez S.L."/>
            <person name="Kruys A."/>
            <person name="Hutchinson M.I."/>
            <person name="Powell A.J."/>
            <person name="Barry K."/>
            <person name="Miller A.N."/>
            <person name="Grigoriev I.V."/>
            <person name="Debuchy R."/>
            <person name="Gladieux P."/>
            <person name="Hiltunen Thoren M."/>
            <person name="Johannesson H."/>
        </authorList>
    </citation>
    <scope>NUCLEOTIDE SEQUENCE</scope>
    <source>
        <strain evidence="3">CBS 232.78</strain>
    </source>
</reference>
<evidence type="ECO:0000313" key="4">
    <source>
        <dbReference type="Proteomes" id="UP001285441"/>
    </source>
</evidence>
<proteinExistence type="predicted"/>
<dbReference type="PROSITE" id="PS50181">
    <property type="entry name" value="FBOX"/>
    <property type="match status" value="1"/>
</dbReference>
<gene>
    <name evidence="3" type="ORF">B0H63DRAFT_76614</name>
</gene>
<dbReference type="Proteomes" id="UP001285441">
    <property type="component" value="Unassembled WGS sequence"/>
</dbReference>
<comment type="caution">
    <text evidence="3">The sequence shown here is derived from an EMBL/GenBank/DDBJ whole genome shotgun (WGS) entry which is preliminary data.</text>
</comment>
<sequence length="529" mass="59290">MATTPPRVAAVASRLEQLPLELHEPILAQLSLRDIIALHQCAGEGSRIEAAMSMSPKWKPIWPMYMAHKDDFQTLASFIVPVGARKFDPTNGALDVTPGQFHRRVARRRETRADGWPNYDFLRDTINETARSLRDLIYCSDDATLACLCEELPLGLGHVARFEAPTTTTTHSSSDVDPPGQLDHLYDEDFSAAGKVLKKCRRFFDTREVPGSATFSTTVAQIKTFLDAYSVAQTRINTLKAEQLKTLSGLYAQHHTRLREPRAPQSPRKNPKHVPEQLHVATGFVMRIVDLEPGLQRGRRQAKSRFRYPHACLIPYDWCLQLYIKVIDSHPESFPGLTPLSLGSSSLEKSIQGLTISDDKSSSSSSTSPSPLKTAVPCPSENILKDIQTVNDGLKTYYMRDVYRGIVAKTPLGAKPPAQRVKQWPDGTPVFAVDMHQAYTHGGRSGILPPVDSREITWLEAFLRSVKWMEKAFPDLAEEAKLVKEEEEKEEEEEAEEEEEKEEFPPLKEVNKNFAGHIVWPSVGSARRA</sequence>
<accession>A0AAE0K2Z8</accession>
<organism evidence="3 4">
    <name type="scientific">Podospora didyma</name>
    <dbReference type="NCBI Taxonomy" id="330526"/>
    <lineage>
        <taxon>Eukaryota</taxon>
        <taxon>Fungi</taxon>
        <taxon>Dikarya</taxon>
        <taxon>Ascomycota</taxon>
        <taxon>Pezizomycotina</taxon>
        <taxon>Sordariomycetes</taxon>
        <taxon>Sordariomycetidae</taxon>
        <taxon>Sordariales</taxon>
        <taxon>Podosporaceae</taxon>
        <taxon>Podospora</taxon>
    </lineage>
</organism>
<evidence type="ECO:0000313" key="3">
    <source>
        <dbReference type="EMBL" id="KAK3368480.1"/>
    </source>
</evidence>
<reference evidence="3" key="2">
    <citation type="submission" date="2023-06" db="EMBL/GenBank/DDBJ databases">
        <authorList>
            <consortium name="Lawrence Berkeley National Laboratory"/>
            <person name="Haridas S."/>
            <person name="Hensen N."/>
            <person name="Bonometti L."/>
            <person name="Westerberg I."/>
            <person name="Brannstrom I.O."/>
            <person name="Guillou S."/>
            <person name="Cros-Aarteil S."/>
            <person name="Calhoun S."/>
            <person name="Kuo A."/>
            <person name="Mondo S."/>
            <person name="Pangilinan J."/>
            <person name="Riley R."/>
            <person name="LaButti K."/>
            <person name="Andreopoulos B."/>
            <person name="Lipzen A."/>
            <person name="Chen C."/>
            <person name="Yanf M."/>
            <person name="Daum C."/>
            <person name="Ng V."/>
            <person name="Clum A."/>
            <person name="Steindorff A."/>
            <person name="Ohm R."/>
            <person name="Martin F."/>
            <person name="Silar P."/>
            <person name="Natvig D."/>
            <person name="Lalanne C."/>
            <person name="Gautier V."/>
            <person name="Ament-velasquez S.L."/>
            <person name="Kruys A."/>
            <person name="Hutchinson M.I."/>
            <person name="Powell A.J."/>
            <person name="Barry K."/>
            <person name="Miller A.N."/>
            <person name="Grigoriev I.V."/>
            <person name="Debuchy R."/>
            <person name="Gladieux P."/>
            <person name="Thoren M.H."/>
            <person name="Johannesson H."/>
        </authorList>
    </citation>
    <scope>NUCLEOTIDE SEQUENCE</scope>
    <source>
        <strain evidence="3">CBS 232.78</strain>
    </source>
</reference>
<feature type="compositionally biased region" description="Low complexity" evidence="1">
    <location>
        <begin position="362"/>
        <end position="374"/>
    </location>
</feature>
<name>A0AAE0K2Z8_9PEZI</name>
<evidence type="ECO:0000259" key="2">
    <source>
        <dbReference type="PROSITE" id="PS50181"/>
    </source>
</evidence>
<dbReference type="EMBL" id="JAULSW010000010">
    <property type="protein sequence ID" value="KAK3368480.1"/>
    <property type="molecule type" value="Genomic_DNA"/>
</dbReference>